<reference evidence="4 5" key="2">
    <citation type="journal article" date="2017" name="Front. Plant Sci.">
        <title>Gene Classification and Mining of Molecular Markers Useful in Red Clover (Trifolium pratense) Breeding.</title>
        <authorList>
            <person name="Istvanek J."/>
            <person name="Dluhosova J."/>
            <person name="Dluhos P."/>
            <person name="Patkova L."/>
            <person name="Nedelnik J."/>
            <person name="Repkova J."/>
        </authorList>
    </citation>
    <scope>NUCLEOTIDE SEQUENCE [LARGE SCALE GENOMIC DNA]</scope>
    <source>
        <strain evidence="5">cv. Tatra</strain>
        <tissue evidence="4">Young leaves</tissue>
    </source>
</reference>
<gene>
    <name evidence="4" type="ORF">L195_g040678</name>
</gene>
<dbReference type="Gene3D" id="2.60.210.10">
    <property type="entry name" value="Apoptosis, Tumor Necrosis Factor Receptor Associated Protein 2, Chain A"/>
    <property type="match status" value="1"/>
</dbReference>
<dbReference type="CDD" id="cd00121">
    <property type="entry name" value="MATH"/>
    <property type="match status" value="1"/>
</dbReference>
<dbReference type="PROSITE" id="PS50144">
    <property type="entry name" value="MATH"/>
    <property type="match status" value="1"/>
</dbReference>
<dbReference type="InterPro" id="IPR050804">
    <property type="entry name" value="MCC"/>
</dbReference>
<dbReference type="EMBL" id="ASHM01046767">
    <property type="protein sequence ID" value="PNX84615.1"/>
    <property type="molecule type" value="Genomic_DNA"/>
</dbReference>
<keyword evidence="4" id="KW-0378">Hydrolase</keyword>
<evidence type="ECO:0000256" key="2">
    <source>
        <dbReference type="SAM" id="Coils"/>
    </source>
</evidence>
<dbReference type="PANTHER" id="PTHR46236:SF36">
    <property type="entry name" value="MATH (MEPRIN AND TRAF-C-LIKE) DOMAIN PROTEIN"/>
    <property type="match status" value="1"/>
</dbReference>
<accession>A0A2K3M1F0</accession>
<protein>
    <submittedName>
        <fullName evidence="4">Ubiquitin carboxyl-terminal hydrolase family protein</fullName>
    </submittedName>
</protein>
<dbReference type="SUPFAM" id="SSF49599">
    <property type="entry name" value="TRAF domain-like"/>
    <property type="match status" value="1"/>
</dbReference>
<dbReference type="Proteomes" id="UP000236291">
    <property type="component" value="Unassembled WGS sequence"/>
</dbReference>
<proteinExistence type="predicted"/>
<dbReference type="AlphaFoldDB" id="A0A2K3M1F0"/>
<dbReference type="InterPro" id="IPR002083">
    <property type="entry name" value="MATH/TRAF_dom"/>
</dbReference>
<organism evidence="4 5">
    <name type="scientific">Trifolium pratense</name>
    <name type="common">Red clover</name>
    <dbReference type="NCBI Taxonomy" id="57577"/>
    <lineage>
        <taxon>Eukaryota</taxon>
        <taxon>Viridiplantae</taxon>
        <taxon>Streptophyta</taxon>
        <taxon>Embryophyta</taxon>
        <taxon>Tracheophyta</taxon>
        <taxon>Spermatophyta</taxon>
        <taxon>Magnoliopsida</taxon>
        <taxon>eudicotyledons</taxon>
        <taxon>Gunneridae</taxon>
        <taxon>Pentapetalae</taxon>
        <taxon>rosids</taxon>
        <taxon>fabids</taxon>
        <taxon>Fabales</taxon>
        <taxon>Fabaceae</taxon>
        <taxon>Papilionoideae</taxon>
        <taxon>50 kb inversion clade</taxon>
        <taxon>NPAAA clade</taxon>
        <taxon>Hologalegina</taxon>
        <taxon>IRL clade</taxon>
        <taxon>Trifolieae</taxon>
        <taxon>Trifolium</taxon>
    </lineage>
</organism>
<dbReference type="InterPro" id="IPR008974">
    <property type="entry name" value="TRAF-like"/>
</dbReference>
<name>A0A2K3M1F0_TRIPR</name>
<reference evidence="4 5" key="1">
    <citation type="journal article" date="2014" name="Am. J. Bot.">
        <title>Genome assembly and annotation for red clover (Trifolium pratense; Fabaceae).</title>
        <authorList>
            <person name="Istvanek J."/>
            <person name="Jaros M."/>
            <person name="Krenek A."/>
            <person name="Repkova J."/>
        </authorList>
    </citation>
    <scope>NUCLEOTIDE SEQUENCE [LARGE SCALE GENOMIC DNA]</scope>
    <source>
        <strain evidence="5">cv. Tatra</strain>
        <tissue evidence="4">Young leaves</tissue>
    </source>
</reference>
<evidence type="ECO:0000259" key="3">
    <source>
        <dbReference type="PROSITE" id="PS50144"/>
    </source>
</evidence>
<dbReference type="Pfam" id="PF22486">
    <property type="entry name" value="MATH_2"/>
    <property type="match status" value="1"/>
</dbReference>
<keyword evidence="1 2" id="KW-0175">Coiled coil</keyword>
<feature type="coiled-coil region" evidence="2">
    <location>
        <begin position="278"/>
        <end position="305"/>
    </location>
</feature>
<dbReference type="STRING" id="57577.A0A2K3M1F0"/>
<evidence type="ECO:0000256" key="1">
    <source>
        <dbReference type="ARBA" id="ARBA00023054"/>
    </source>
</evidence>
<dbReference type="GO" id="GO:0016787">
    <property type="term" value="F:hydrolase activity"/>
    <property type="evidence" value="ECO:0007669"/>
    <property type="project" value="UniProtKB-KW"/>
</dbReference>
<dbReference type="PANTHER" id="PTHR46236">
    <property type="entry name" value="TRAF-LIKE SUPERFAMILY PROTEIN"/>
    <property type="match status" value="1"/>
</dbReference>
<comment type="caution">
    <text evidence="4">The sequence shown here is derived from an EMBL/GenBank/DDBJ whole genome shotgun (WGS) entry which is preliminary data.</text>
</comment>
<evidence type="ECO:0000313" key="4">
    <source>
        <dbReference type="EMBL" id="PNX84615.1"/>
    </source>
</evidence>
<sequence>MLACFRRIQLLPKGYAYEKEEVDEDENDYLSIYLEAVKTTNMAEGWSRYVKYKLVIFNQLNSNRTISEEGKQDFNAAEGGVWGFPSFMTLTELHDPEMGFIVKDACIIGAEVFVFKSTLEKPMNRAASFTISVASGNQNGDVEVEVPMPNPEVQDPKLETISPVSTHIDAELFSPSIEELMHFSTVGQLEEVCSDTPSLIERPHKRSRKFNDLVFAALGRVLYFLKTRKVKDMNDQACKELQIFWDELKKFKIDLTWLEPQVQSALGMKSFVEKALQVENLKENIVVIELEADRLKAKLAAAEVSLDVERDLLKAKDIKERDLDSELGSGS</sequence>
<evidence type="ECO:0000313" key="5">
    <source>
        <dbReference type="Proteomes" id="UP000236291"/>
    </source>
</evidence>
<feature type="domain" description="MATH" evidence="3">
    <location>
        <begin position="1"/>
        <end position="112"/>
    </location>
</feature>